<dbReference type="Pfam" id="PF00172">
    <property type="entry name" value="Zn_clus"/>
    <property type="match status" value="1"/>
</dbReference>
<sequence length="531" mass="58842">MVYRGKPSRACLECRVKRRKCDLSKPACGQCVRAGSKCDGYRDQNSLTFQDQTAQTLSKPQSFLRNNSRPVTLLHENQAVSTTETTLCQQGMVYQSKKEPDNDPWRRISISPQDLALSFFFYHYLMSGSGSGTGPALSHPDCVSIMYTRAAEGGYLADLINAVGVTSLAYVKNAPALTHVGARIYSGALRSMRVALADPIEASSDQMLVAVMLLVLYETVIWNADSNLSLWDRHMDGALALVELRGMCQFRNRIGRSIFLNLRTRVLVNCLQRRLRVPETLTKWMNEFQEFEPKQEAPAGRLAGIIVSACAVLASVQEKVLDGSNISGCVSALLFIDEALNSWAKGLAAKYRYSKASSATKIPGKDATDIFSDGQYRLYTGMDMVHTWNLQRCARITLRQNLIEILSLLHIHLSSSSQPTLSYLPYNYEHLVQTSNTIIQENSSDICDSIPYILHYGNNKPGSTSGDSDMRAACILPLLWPLYVAGTAPTTTNTGREWIIVQMRKIGDVTGIQRAKSMALEIQKGMLPIAV</sequence>
<evidence type="ECO:0000256" key="4">
    <source>
        <dbReference type="ARBA" id="ARBA00023242"/>
    </source>
</evidence>
<keyword evidence="7" id="KW-1185">Reference proteome</keyword>
<evidence type="ECO:0000313" key="6">
    <source>
        <dbReference type="EMBL" id="KAL2837294.1"/>
    </source>
</evidence>
<feature type="domain" description="Zn(2)-C6 fungal-type" evidence="5">
    <location>
        <begin position="10"/>
        <end position="38"/>
    </location>
</feature>
<evidence type="ECO:0000259" key="5">
    <source>
        <dbReference type="PROSITE" id="PS50048"/>
    </source>
</evidence>
<accession>A0ABR4JB61</accession>
<evidence type="ECO:0000256" key="2">
    <source>
        <dbReference type="ARBA" id="ARBA00023125"/>
    </source>
</evidence>
<protein>
    <recommendedName>
        <fullName evidence="5">Zn(2)-C6 fungal-type domain-containing protein</fullName>
    </recommendedName>
</protein>
<keyword evidence="4" id="KW-0539">Nucleus</keyword>
<gene>
    <name evidence="6" type="ORF">BJY01DRAFT_221132</name>
</gene>
<dbReference type="InterPro" id="IPR036864">
    <property type="entry name" value="Zn2-C6_fun-type_DNA-bd_sf"/>
</dbReference>
<dbReference type="PROSITE" id="PS50048">
    <property type="entry name" value="ZN2_CY6_FUNGAL_2"/>
    <property type="match status" value="1"/>
</dbReference>
<evidence type="ECO:0000256" key="1">
    <source>
        <dbReference type="ARBA" id="ARBA00023015"/>
    </source>
</evidence>
<proteinExistence type="predicted"/>
<dbReference type="Pfam" id="PF11951">
    <property type="entry name" value="Fungal_trans_2"/>
    <property type="match status" value="1"/>
</dbReference>
<dbReference type="SMART" id="SM00066">
    <property type="entry name" value="GAL4"/>
    <property type="match status" value="1"/>
</dbReference>
<dbReference type="EMBL" id="JBFXLU010000163">
    <property type="protein sequence ID" value="KAL2837294.1"/>
    <property type="molecule type" value="Genomic_DNA"/>
</dbReference>
<keyword evidence="3" id="KW-0804">Transcription</keyword>
<dbReference type="InterPro" id="IPR021858">
    <property type="entry name" value="Fun_TF"/>
</dbReference>
<dbReference type="SUPFAM" id="SSF57701">
    <property type="entry name" value="Zn2/Cys6 DNA-binding domain"/>
    <property type="match status" value="1"/>
</dbReference>
<evidence type="ECO:0000313" key="7">
    <source>
        <dbReference type="Proteomes" id="UP001610446"/>
    </source>
</evidence>
<dbReference type="InterPro" id="IPR001138">
    <property type="entry name" value="Zn2Cys6_DnaBD"/>
</dbReference>
<organism evidence="6 7">
    <name type="scientific">Aspergillus pseudoustus</name>
    <dbReference type="NCBI Taxonomy" id="1810923"/>
    <lineage>
        <taxon>Eukaryota</taxon>
        <taxon>Fungi</taxon>
        <taxon>Dikarya</taxon>
        <taxon>Ascomycota</taxon>
        <taxon>Pezizomycotina</taxon>
        <taxon>Eurotiomycetes</taxon>
        <taxon>Eurotiomycetidae</taxon>
        <taxon>Eurotiales</taxon>
        <taxon>Aspergillaceae</taxon>
        <taxon>Aspergillus</taxon>
        <taxon>Aspergillus subgen. Nidulantes</taxon>
    </lineage>
</organism>
<keyword evidence="1" id="KW-0805">Transcription regulation</keyword>
<comment type="caution">
    <text evidence="6">The sequence shown here is derived from an EMBL/GenBank/DDBJ whole genome shotgun (WGS) entry which is preliminary data.</text>
</comment>
<dbReference type="PANTHER" id="PTHR38791">
    <property type="entry name" value="ZN(II)2CYS6 TRANSCRIPTION FACTOR (EUROFUNG)-RELATED-RELATED"/>
    <property type="match status" value="1"/>
</dbReference>
<keyword evidence="2" id="KW-0238">DNA-binding</keyword>
<dbReference type="InterPro" id="IPR053175">
    <property type="entry name" value="DHMBA_Reg_Transcription_Factor"/>
</dbReference>
<name>A0ABR4JB61_9EURO</name>
<dbReference type="Proteomes" id="UP001610446">
    <property type="component" value="Unassembled WGS sequence"/>
</dbReference>
<dbReference type="Gene3D" id="4.10.240.10">
    <property type="entry name" value="Zn(2)-C6 fungal-type DNA-binding domain"/>
    <property type="match status" value="1"/>
</dbReference>
<evidence type="ECO:0000256" key="3">
    <source>
        <dbReference type="ARBA" id="ARBA00023163"/>
    </source>
</evidence>
<dbReference type="CDD" id="cd00067">
    <property type="entry name" value="GAL4"/>
    <property type="match status" value="1"/>
</dbReference>
<dbReference type="PROSITE" id="PS00463">
    <property type="entry name" value="ZN2_CY6_FUNGAL_1"/>
    <property type="match status" value="1"/>
</dbReference>
<reference evidence="6 7" key="1">
    <citation type="submission" date="2024-07" db="EMBL/GenBank/DDBJ databases">
        <title>Section-level genome sequencing and comparative genomics of Aspergillus sections Usti and Cavernicolus.</title>
        <authorList>
            <consortium name="Lawrence Berkeley National Laboratory"/>
            <person name="Nybo J.L."/>
            <person name="Vesth T.C."/>
            <person name="Theobald S."/>
            <person name="Frisvad J.C."/>
            <person name="Larsen T.O."/>
            <person name="Kjaerboelling I."/>
            <person name="Rothschild-Mancinelli K."/>
            <person name="Lyhne E.K."/>
            <person name="Kogle M.E."/>
            <person name="Barry K."/>
            <person name="Clum A."/>
            <person name="Na H."/>
            <person name="Ledsgaard L."/>
            <person name="Lin J."/>
            <person name="Lipzen A."/>
            <person name="Kuo A."/>
            <person name="Riley R."/>
            <person name="Mondo S."/>
            <person name="Labutti K."/>
            <person name="Haridas S."/>
            <person name="Pangalinan J."/>
            <person name="Salamov A.A."/>
            <person name="Simmons B.A."/>
            <person name="Magnuson J.K."/>
            <person name="Chen J."/>
            <person name="Drula E."/>
            <person name="Henrissat B."/>
            <person name="Wiebenga A."/>
            <person name="Lubbers R.J."/>
            <person name="Gomes A.C."/>
            <person name="Makela M.R."/>
            <person name="Stajich J."/>
            <person name="Grigoriev I.V."/>
            <person name="Mortensen U.H."/>
            <person name="De Vries R.P."/>
            <person name="Baker S.E."/>
            <person name="Andersen M.R."/>
        </authorList>
    </citation>
    <scope>NUCLEOTIDE SEQUENCE [LARGE SCALE GENOMIC DNA]</scope>
    <source>
        <strain evidence="6 7">CBS 123904</strain>
    </source>
</reference>